<dbReference type="InterPro" id="IPR001034">
    <property type="entry name" value="DeoR_HTH"/>
</dbReference>
<evidence type="ECO:0000256" key="3">
    <source>
        <dbReference type="ARBA" id="ARBA00023163"/>
    </source>
</evidence>
<keyword evidence="1" id="KW-0805">Transcription regulation</keyword>
<sequence>MSLVGEERKRHIMERIEAEEKVSVDELASTFSVSRETIRRYLNELEAQGKLKKVYGGAIRIAYGKVEPSYTERETHYTLEKSLIGKKAAELVQPNEFIYIDEGSTPMKIVPHLLDITNLTIITNSFSTANLIKDYTLQNAFTGKLIFLGGEVNAYHQRVSGTFSEKMLEQFHVDKAFVSVDGMTMKHGITSLDAAKATLSSRVIANAKESIIVADHSKIGVRDYYKIADLKEIDYIISDKTAPIDWSSYLKSNNTYWITAK</sequence>
<name>A0ABW4YIL6_9BACL</name>
<dbReference type="RefSeq" id="WP_377770789.1">
    <property type="nucleotide sequence ID" value="NZ_JBHUHO010000020.1"/>
</dbReference>
<dbReference type="PANTHER" id="PTHR30363:SF44">
    <property type="entry name" value="AGA OPERON TRANSCRIPTIONAL REPRESSOR-RELATED"/>
    <property type="match status" value="1"/>
</dbReference>
<evidence type="ECO:0000313" key="5">
    <source>
        <dbReference type="EMBL" id="MFD2115536.1"/>
    </source>
</evidence>
<evidence type="ECO:0000256" key="1">
    <source>
        <dbReference type="ARBA" id="ARBA00023015"/>
    </source>
</evidence>
<keyword evidence="3" id="KW-0804">Transcription</keyword>
<dbReference type="Gene3D" id="3.40.50.1360">
    <property type="match status" value="1"/>
</dbReference>
<dbReference type="InterPro" id="IPR036390">
    <property type="entry name" value="WH_DNA-bd_sf"/>
</dbReference>
<dbReference type="Pfam" id="PF08220">
    <property type="entry name" value="HTH_DeoR"/>
    <property type="match status" value="1"/>
</dbReference>
<dbReference type="PROSITE" id="PS51000">
    <property type="entry name" value="HTH_DEOR_2"/>
    <property type="match status" value="1"/>
</dbReference>
<organism evidence="5 6">
    <name type="scientific">Paenibacillus yanchengensis</name>
    <dbReference type="NCBI Taxonomy" id="2035833"/>
    <lineage>
        <taxon>Bacteria</taxon>
        <taxon>Bacillati</taxon>
        <taxon>Bacillota</taxon>
        <taxon>Bacilli</taxon>
        <taxon>Bacillales</taxon>
        <taxon>Paenibacillaceae</taxon>
        <taxon>Paenibacillus</taxon>
    </lineage>
</organism>
<reference evidence="6" key="1">
    <citation type="journal article" date="2019" name="Int. J. Syst. Evol. Microbiol.">
        <title>The Global Catalogue of Microorganisms (GCM) 10K type strain sequencing project: providing services to taxonomists for standard genome sequencing and annotation.</title>
        <authorList>
            <consortium name="The Broad Institute Genomics Platform"/>
            <consortium name="The Broad Institute Genome Sequencing Center for Infectious Disease"/>
            <person name="Wu L."/>
            <person name="Ma J."/>
        </authorList>
    </citation>
    <scope>NUCLEOTIDE SEQUENCE [LARGE SCALE GENOMIC DNA]</scope>
    <source>
        <strain evidence="6">GH52</strain>
    </source>
</reference>
<evidence type="ECO:0000259" key="4">
    <source>
        <dbReference type="PROSITE" id="PS51000"/>
    </source>
</evidence>
<gene>
    <name evidence="5" type="ORF">ACFSJH_07305</name>
</gene>
<dbReference type="InterPro" id="IPR050313">
    <property type="entry name" value="Carb_Metab_HTH_regulators"/>
</dbReference>
<dbReference type="SMART" id="SM01134">
    <property type="entry name" value="DeoRC"/>
    <property type="match status" value="1"/>
</dbReference>
<dbReference type="EMBL" id="JBHUHO010000020">
    <property type="protein sequence ID" value="MFD2115536.1"/>
    <property type="molecule type" value="Genomic_DNA"/>
</dbReference>
<evidence type="ECO:0000256" key="2">
    <source>
        <dbReference type="ARBA" id="ARBA00023125"/>
    </source>
</evidence>
<proteinExistence type="predicted"/>
<keyword evidence="6" id="KW-1185">Reference proteome</keyword>
<dbReference type="InterPro" id="IPR000524">
    <property type="entry name" value="Tscrpt_reg_HTH_GntR"/>
</dbReference>
<dbReference type="Gene3D" id="1.10.10.10">
    <property type="entry name" value="Winged helix-like DNA-binding domain superfamily/Winged helix DNA-binding domain"/>
    <property type="match status" value="1"/>
</dbReference>
<dbReference type="InterPro" id="IPR037171">
    <property type="entry name" value="NagB/RpiA_transferase-like"/>
</dbReference>
<dbReference type="Pfam" id="PF00455">
    <property type="entry name" value="DeoRC"/>
    <property type="match status" value="1"/>
</dbReference>
<dbReference type="InterPro" id="IPR014036">
    <property type="entry name" value="DeoR-like_C"/>
</dbReference>
<dbReference type="GO" id="GO:0003677">
    <property type="term" value="F:DNA binding"/>
    <property type="evidence" value="ECO:0007669"/>
    <property type="project" value="UniProtKB-KW"/>
</dbReference>
<protein>
    <submittedName>
        <fullName evidence="5">DeoR/GlpR family DNA-binding transcription regulator</fullName>
    </submittedName>
</protein>
<dbReference type="SMART" id="SM00420">
    <property type="entry name" value="HTH_DEOR"/>
    <property type="match status" value="1"/>
</dbReference>
<feature type="domain" description="HTH deoR-type" evidence="4">
    <location>
        <begin position="5"/>
        <end position="60"/>
    </location>
</feature>
<accession>A0ABW4YIL6</accession>
<dbReference type="PANTHER" id="PTHR30363">
    <property type="entry name" value="HTH-TYPE TRANSCRIPTIONAL REGULATOR SRLR-RELATED"/>
    <property type="match status" value="1"/>
</dbReference>
<dbReference type="InterPro" id="IPR036388">
    <property type="entry name" value="WH-like_DNA-bd_sf"/>
</dbReference>
<keyword evidence="2 5" id="KW-0238">DNA-binding</keyword>
<dbReference type="PRINTS" id="PR00037">
    <property type="entry name" value="HTHLACR"/>
</dbReference>
<dbReference type="SUPFAM" id="SSF100950">
    <property type="entry name" value="NagB/RpiA/CoA transferase-like"/>
    <property type="match status" value="1"/>
</dbReference>
<dbReference type="SUPFAM" id="SSF46785">
    <property type="entry name" value="Winged helix' DNA-binding domain"/>
    <property type="match status" value="1"/>
</dbReference>
<comment type="caution">
    <text evidence="5">The sequence shown here is derived from an EMBL/GenBank/DDBJ whole genome shotgun (WGS) entry which is preliminary data.</text>
</comment>
<dbReference type="SMART" id="SM00345">
    <property type="entry name" value="HTH_GNTR"/>
    <property type="match status" value="1"/>
</dbReference>
<dbReference type="Proteomes" id="UP001597362">
    <property type="component" value="Unassembled WGS sequence"/>
</dbReference>
<evidence type="ECO:0000313" key="6">
    <source>
        <dbReference type="Proteomes" id="UP001597362"/>
    </source>
</evidence>